<organism evidence="3 4">
    <name type="scientific">Actinospica durhamensis</name>
    <dbReference type="NCBI Taxonomy" id="1508375"/>
    <lineage>
        <taxon>Bacteria</taxon>
        <taxon>Bacillati</taxon>
        <taxon>Actinomycetota</taxon>
        <taxon>Actinomycetes</taxon>
        <taxon>Catenulisporales</taxon>
        <taxon>Actinospicaceae</taxon>
        <taxon>Actinospica</taxon>
    </lineage>
</organism>
<dbReference type="PANTHER" id="PTHR11487">
    <property type="entry name" value="THIOESTERASE"/>
    <property type="match status" value="1"/>
</dbReference>
<comment type="caution">
    <text evidence="3">The sequence shown here is derived from an EMBL/GenBank/DDBJ whole genome shotgun (WGS) entry which is preliminary data.</text>
</comment>
<dbReference type="SUPFAM" id="SSF53474">
    <property type="entry name" value="alpha/beta-Hydrolases"/>
    <property type="match status" value="1"/>
</dbReference>
<dbReference type="AlphaFoldDB" id="A0A941EZN9"/>
<evidence type="ECO:0000259" key="2">
    <source>
        <dbReference type="Pfam" id="PF00975"/>
    </source>
</evidence>
<feature type="domain" description="Thioesterase" evidence="2">
    <location>
        <begin position="24"/>
        <end position="181"/>
    </location>
</feature>
<dbReference type="InterPro" id="IPR029058">
    <property type="entry name" value="AB_hydrolase_fold"/>
</dbReference>
<dbReference type="PANTHER" id="PTHR11487:SF0">
    <property type="entry name" value="S-ACYL FATTY ACID SYNTHASE THIOESTERASE, MEDIUM CHAIN"/>
    <property type="match status" value="1"/>
</dbReference>
<sequence length="244" mass="26386">MTHRWLPPYDDWSARRTRGRHSTKLLCLAPAGDSPAPFARWPSEVHGVELCALRFPGDEEPAWWTRHTTIAAQAVDLAAELIDRAADADSFGLFGHGSAALIVYEVAAHLARCGTATPNRLFVSGCPSPHLARRRTPMPDSDELLERALTACLEWGGNPLPSLLEATERAMRAEALAMRVYEPPGSPWLATPIEAVSWNLAPSADEAAMAGWAAYGPAAAVALQGSQNAYMDAPDELLKLFAHV</sequence>
<dbReference type="Gene3D" id="3.40.50.1820">
    <property type="entry name" value="alpha/beta hydrolase"/>
    <property type="match status" value="1"/>
</dbReference>
<evidence type="ECO:0000313" key="3">
    <source>
        <dbReference type="EMBL" id="MBR7839658.1"/>
    </source>
</evidence>
<dbReference type="InterPro" id="IPR001031">
    <property type="entry name" value="Thioesterase"/>
</dbReference>
<evidence type="ECO:0000313" key="4">
    <source>
        <dbReference type="Proteomes" id="UP000675781"/>
    </source>
</evidence>
<name>A0A941EZN9_9ACTN</name>
<protein>
    <recommendedName>
        <fullName evidence="2">Thioesterase domain-containing protein</fullName>
    </recommendedName>
</protein>
<dbReference type="Pfam" id="PF00975">
    <property type="entry name" value="Thioesterase"/>
    <property type="match status" value="1"/>
</dbReference>
<dbReference type="EMBL" id="JAGSOG010000530">
    <property type="protein sequence ID" value="MBR7839658.1"/>
    <property type="molecule type" value="Genomic_DNA"/>
</dbReference>
<comment type="similarity">
    <text evidence="1">Belongs to the thioesterase family.</text>
</comment>
<reference evidence="3" key="1">
    <citation type="submission" date="2021-04" db="EMBL/GenBank/DDBJ databases">
        <title>Genome based classification of Actinospica acidithermotolerans sp. nov., an actinobacterium isolated from an Indonesian hot spring.</title>
        <authorList>
            <person name="Kusuma A.B."/>
            <person name="Putra K.E."/>
            <person name="Nafisah S."/>
            <person name="Loh J."/>
            <person name="Nouioui I."/>
            <person name="Goodfellow M."/>
        </authorList>
    </citation>
    <scope>NUCLEOTIDE SEQUENCE</scope>
    <source>
        <strain evidence="3">CSCA 57</strain>
    </source>
</reference>
<evidence type="ECO:0000256" key="1">
    <source>
        <dbReference type="ARBA" id="ARBA00007169"/>
    </source>
</evidence>
<dbReference type="InterPro" id="IPR012223">
    <property type="entry name" value="TEII"/>
</dbReference>
<proteinExistence type="inferred from homology"/>
<keyword evidence="4" id="KW-1185">Reference proteome</keyword>
<dbReference type="RefSeq" id="WP_212534081.1">
    <property type="nucleotide sequence ID" value="NZ_JAGSOG010000530.1"/>
</dbReference>
<accession>A0A941EZN9</accession>
<gene>
    <name evidence="3" type="ORF">KDL01_40780</name>
</gene>
<dbReference type="GO" id="GO:0008610">
    <property type="term" value="P:lipid biosynthetic process"/>
    <property type="evidence" value="ECO:0007669"/>
    <property type="project" value="TreeGrafter"/>
</dbReference>
<dbReference type="Proteomes" id="UP000675781">
    <property type="component" value="Unassembled WGS sequence"/>
</dbReference>